<protein>
    <submittedName>
        <fullName evidence="2">Uncharacterized protein</fullName>
    </submittedName>
</protein>
<evidence type="ECO:0000313" key="3">
    <source>
        <dbReference type="Proteomes" id="UP000749010"/>
    </source>
</evidence>
<keyword evidence="3" id="KW-1185">Reference proteome</keyword>
<feature type="compositionally biased region" description="Basic and acidic residues" evidence="1">
    <location>
        <begin position="26"/>
        <end position="36"/>
    </location>
</feature>
<comment type="caution">
    <text evidence="2">The sequence shown here is derived from an EMBL/GenBank/DDBJ whole genome shotgun (WGS) entry which is preliminary data.</text>
</comment>
<evidence type="ECO:0000313" key="2">
    <source>
        <dbReference type="EMBL" id="NMQ28929.1"/>
    </source>
</evidence>
<feature type="compositionally biased region" description="Basic and acidic residues" evidence="1">
    <location>
        <begin position="46"/>
        <end position="58"/>
    </location>
</feature>
<sequence length="68" mass="7094">MSSDRSGTSAAAASGLAAAEACPADAGRRQNIEHRVGGVRACKSGGYERKRSPSDDNQRPVLAFKQAF</sequence>
<evidence type="ECO:0000256" key="1">
    <source>
        <dbReference type="SAM" id="MobiDB-lite"/>
    </source>
</evidence>
<gene>
    <name evidence="2" type="ORF">E4Q23_14855</name>
</gene>
<accession>A0ABX1U0T4</accession>
<dbReference type="EMBL" id="SPMY01000043">
    <property type="protein sequence ID" value="NMQ28929.1"/>
    <property type="molecule type" value="Genomic_DNA"/>
</dbReference>
<dbReference type="RefSeq" id="WP_169067381.1">
    <property type="nucleotide sequence ID" value="NZ_SPMY01000043.1"/>
</dbReference>
<reference evidence="2 3" key="1">
    <citation type="submission" date="2019-03" db="EMBL/GenBank/DDBJ databases">
        <title>Metabolic reconstructions from genomes of highly enriched 'Candidatus Accumulibacter' and 'Candidatus Competibacter' bioreactor populations.</title>
        <authorList>
            <person name="Annavajhala M.K."/>
            <person name="Welles L."/>
            <person name="Abbas B."/>
            <person name="Sorokin D."/>
            <person name="Park H."/>
            <person name="Van Loosdrecht M."/>
            <person name="Chandran K."/>
        </authorList>
    </citation>
    <scope>NUCLEOTIDE SEQUENCE [LARGE SCALE GENOMIC DNA]</scope>
    <source>
        <strain evidence="2 3">SBR_S</strain>
    </source>
</reference>
<name>A0ABX1U0T4_9PROT</name>
<dbReference type="Proteomes" id="UP000749010">
    <property type="component" value="Unassembled WGS sequence"/>
</dbReference>
<feature type="compositionally biased region" description="Low complexity" evidence="1">
    <location>
        <begin position="1"/>
        <end position="24"/>
    </location>
</feature>
<feature type="region of interest" description="Disordered" evidence="1">
    <location>
        <begin position="1"/>
        <end position="68"/>
    </location>
</feature>
<proteinExistence type="predicted"/>
<organism evidence="2 3">
    <name type="scientific">Candidatus Accumulibacter phosphatis</name>
    <dbReference type="NCBI Taxonomy" id="327160"/>
    <lineage>
        <taxon>Bacteria</taxon>
        <taxon>Pseudomonadati</taxon>
        <taxon>Pseudomonadota</taxon>
        <taxon>Betaproteobacteria</taxon>
        <taxon>Candidatus Accumulibacter</taxon>
    </lineage>
</organism>